<dbReference type="EnsemblPlants" id="PGSC0003DMT400089841">
    <property type="protein sequence ID" value="PGSC0003DMT400089841"/>
    <property type="gene ID" value="PGSC0003DMG400039412"/>
</dbReference>
<name>M1DJ16_SOLTU</name>
<feature type="region of interest" description="Disordered" evidence="1">
    <location>
        <begin position="103"/>
        <end position="142"/>
    </location>
</feature>
<keyword evidence="3" id="KW-1185">Reference proteome</keyword>
<feature type="region of interest" description="Disordered" evidence="1">
    <location>
        <begin position="257"/>
        <end position="284"/>
    </location>
</feature>
<dbReference type="AlphaFoldDB" id="M1DJ16"/>
<dbReference type="HOGENOM" id="CLU_981430_0_0_1"/>
<evidence type="ECO:0008006" key="4">
    <source>
        <dbReference type="Google" id="ProtNLM"/>
    </source>
</evidence>
<protein>
    <recommendedName>
        <fullName evidence="4">Polyprotein protein</fullName>
    </recommendedName>
</protein>
<dbReference type="Proteomes" id="UP000011115">
    <property type="component" value="Unassembled WGS sequence"/>
</dbReference>
<evidence type="ECO:0000313" key="2">
    <source>
        <dbReference type="EnsemblPlants" id="PGSC0003DMT400089841"/>
    </source>
</evidence>
<accession>M1DJ16</accession>
<reference evidence="3" key="1">
    <citation type="journal article" date="2011" name="Nature">
        <title>Genome sequence and analysis of the tuber crop potato.</title>
        <authorList>
            <consortium name="The Potato Genome Sequencing Consortium"/>
        </authorList>
    </citation>
    <scope>NUCLEOTIDE SEQUENCE [LARGE SCALE GENOMIC DNA]</scope>
    <source>
        <strain evidence="3">cv. DM1-3 516 R44</strain>
    </source>
</reference>
<reference evidence="2" key="2">
    <citation type="submission" date="2015-06" db="UniProtKB">
        <authorList>
            <consortium name="EnsemblPlants"/>
        </authorList>
    </citation>
    <scope>IDENTIFICATION</scope>
    <source>
        <strain evidence="2">DM1-3 516 R44</strain>
    </source>
</reference>
<dbReference type="Gramene" id="PGSC0003DMT400089841">
    <property type="protein sequence ID" value="PGSC0003DMT400089841"/>
    <property type="gene ID" value="PGSC0003DMG400039412"/>
</dbReference>
<evidence type="ECO:0000313" key="3">
    <source>
        <dbReference type="Proteomes" id="UP000011115"/>
    </source>
</evidence>
<proteinExistence type="predicted"/>
<dbReference type="InParanoid" id="M1DJ16"/>
<feature type="compositionally biased region" description="Basic and acidic residues" evidence="1">
    <location>
        <begin position="111"/>
        <end position="121"/>
    </location>
</feature>
<organism evidence="2 3">
    <name type="scientific">Solanum tuberosum</name>
    <name type="common">Potato</name>
    <dbReference type="NCBI Taxonomy" id="4113"/>
    <lineage>
        <taxon>Eukaryota</taxon>
        <taxon>Viridiplantae</taxon>
        <taxon>Streptophyta</taxon>
        <taxon>Embryophyta</taxon>
        <taxon>Tracheophyta</taxon>
        <taxon>Spermatophyta</taxon>
        <taxon>Magnoliopsida</taxon>
        <taxon>eudicotyledons</taxon>
        <taxon>Gunneridae</taxon>
        <taxon>Pentapetalae</taxon>
        <taxon>asterids</taxon>
        <taxon>lamiids</taxon>
        <taxon>Solanales</taxon>
        <taxon>Solanaceae</taxon>
        <taxon>Solanoideae</taxon>
        <taxon>Solaneae</taxon>
        <taxon>Solanum</taxon>
    </lineage>
</organism>
<dbReference type="PaxDb" id="4113-PGSC0003DMT400089841"/>
<evidence type="ECO:0000256" key="1">
    <source>
        <dbReference type="SAM" id="MobiDB-lite"/>
    </source>
</evidence>
<sequence length="284" mass="30584">MSLICGLISNSPKRLASPTWTTVGLKKSEDGVCKTRRAHGLIGESSNRSTIPTLFADGAPELSGGLVKLDEVSTHLAYHRVVRRNMSRTNLDMPLRKRELGIFINEGETTPSKKERKEPPKGGKGKGKKLVSEAPGASATSQPTRITKAMILKIGNLAHSVDVRATRLEVAVPWMIESVILARLTPLQESIDTLIARVETCESRHGVISEMDDVVIDELEGKTDEEQTKVPEETIFGDLPDLEETIVQPVIQTSLTETSMQGPSGAISADIAPGTDAPTDGATV</sequence>